<organism evidence="1 2">
    <name type="scientific">Caerostris extrusa</name>
    <name type="common">Bark spider</name>
    <name type="synonym">Caerostris bankana</name>
    <dbReference type="NCBI Taxonomy" id="172846"/>
    <lineage>
        <taxon>Eukaryota</taxon>
        <taxon>Metazoa</taxon>
        <taxon>Ecdysozoa</taxon>
        <taxon>Arthropoda</taxon>
        <taxon>Chelicerata</taxon>
        <taxon>Arachnida</taxon>
        <taxon>Araneae</taxon>
        <taxon>Araneomorphae</taxon>
        <taxon>Entelegynae</taxon>
        <taxon>Araneoidea</taxon>
        <taxon>Araneidae</taxon>
        <taxon>Caerostris</taxon>
    </lineage>
</organism>
<dbReference type="EMBL" id="BPLR01000054">
    <property type="protein sequence ID" value="GIY91788.1"/>
    <property type="molecule type" value="Genomic_DNA"/>
</dbReference>
<name>A0AAV4XD98_CAEEX</name>
<sequence length="175" mass="20825">MFRLNKKSSAVKHRDMTFISDQNSCWHFHNSGFSKQVNRFLSTPTTTLHDRYRSIGKTYLNQEEDLVAMLIFNYVPFETRTRGRPKLRWTDCVEADVKVLRVTNWKTVAKQRLEWKKVIGKAFVIRRSVFKTFVPKPSPNDMRPPSPHFHLSTSNQSFRGSQWQQLWRVQRPLRV</sequence>
<dbReference type="AlphaFoldDB" id="A0AAV4XD98"/>
<evidence type="ECO:0000313" key="2">
    <source>
        <dbReference type="Proteomes" id="UP001054945"/>
    </source>
</evidence>
<comment type="caution">
    <text evidence="1">The sequence shown here is derived from an EMBL/GenBank/DDBJ whole genome shotgun (WGS) entry which is preliminary data.</text>
</comment>
<protein>
    <submittedName>
        <fullName evidence="1">Uncharacterized protein</fullName>
    </submittedName>
</protein>
<dbReference type="Proteomes" id="UP001054945">
    <property type="component" value="Unassembled WGS sequence"/>
</dbReference>
<proteinExistence type="predicted"/>
<accession>A0AAV4XD98</accession>
<keyword evidence="2" id="KW-1185">Reference proteome</keyword>
<gene>
    <name evidence="1" type="ORF">CEXT_187071</name>
</gene>
<evidence type="ECO:0000313" key="1">
    <source>
        <dbReference type="EMBL" id="GIY91788.1"/>
    </source>
</evidence>
<reference evidence="1 2" key="1">
    <citation type="submission" date="2021-06" db="EMBL/GenBank/DDBJ databases">
        <title>Caerostris extrusa draft genome.</title>
        <authorList>
            <person name="Kono N."/>
            <person name="Arakawa K."/>
        </authorList>
    </citation>
    <scope>NUCLEOTIDE SEQUENCE [LARGE SCALE GENOMIC DNA]</scope>
</reference>